<protein>
    <submittedName>
        <fullName evidence="1">Uncharacterized protein</fullName>
    </submittedName>
</protein>
<reference evidence="1" key="1">
    <citation type="submission" date="2014-11" db="EMBL/GenBank/DDBJ databases">
        <authorList>
            <person name="Amaro Gonzalez C."/>
        </authorList>
    </citation>
    <scope>NUCLEOTIDE SEQUENCE</scope>
</reference>
<organism evidence="1">
    <name type="scientific">Anguilla anguilla</name>
    <name type="common">European freshwater eel</name>
    <name type="synonym">Muraena anguilla</name>
    <dbReference type="NCBI Taxonomy" id="7936"/>
    <lineage>
        <taxon>Eukaryota</taxon>
        <taxon>Metazoa</taxon>
        <taxon>Chordata</taxon>
        <taxon>Craniata</taxon>
        <taxon>Vertebrata</taxon>
        <taxon>Euteleostomi</taxon>
        <taxon>Actinopterygii</taxon>
        <taxon>Neopterygii</taxon>
        <taxon>Teleostei</taxon>
        <taxon>Anguilliformes</taxon>
        <taxon>Anguillidae</taxon>
        <taxon>Anguilla</taxon>
    </lineage>
</organism>
<evidence type="ECO:0000313" key="1">
    <source>
        <dbReference type="EMBL" id="JAH23074.1"/>
    </source>
</evidence>
<sequence>METMFPGAPDTVSRILYSSTLYRRIRNRSPAKRVFCTSSEGRKLKIV</sequence>
<dbReference type="AlphaFoldDB" id="A0A0E9R1S9"/>
<proteinExistence type="predicted"/>
<accession>A0A0E9R1S9</accession>
<dbReference type="EMBL" id="GBXM01085503">
    <property type="protein sequence ID" value="JAH23074.1"/>
    <property type="molecule type" value="Transcribed_RNA"/>
</dbReference>
<reference evidence="1" key="2">
    <citation type="journal article" date="2015" name="Fish Shellfish Immunol.">
        <title>Early steps in the European eel (Anguilla anguilla)-Vibrio vulnificus interaction in the gills: Role of the RtxA13 toxin.</title>
        <authorList>
            <person name="Callol A."/>
            <person name="Pajuelo D."/>
            <person name="Ebbesson L."/>
            <person name="Teles M."/>
            <person name="MacKenzie S."/>
            <person name="Amaro C."/>
        </authorList>
    </citation>
    <scope>NUCLEOTIDE SEQUENCE</scope>
</reference>
<name>A0A0E9R1S9_ANGAN</name>